<keyword evidence="1" id="KW-0732">Signal</keyword>
<reference evidence="4" key="1">
    <citation type="journal article" date="2019" name="Int. J. Syst. Evol. Microbiol.">
        <title>The Global Catalogue of Microorganisms (GCM) 10K type strain sequencing project: providing services to taxonomists for standard genome sequencing and annotation.</title>
        <authorList>
            <consortium name="The Broad Institute Genomics Platform"/>
            <consortium name="The Broad Institute Genome Sequencing Center for Infectious Disease"/>
            <person name="Wu L."/>
            <person name="Ma J."/>
        </authorList>
    </citation>
    <scope>NUCLEOTIDE SEQUENCE [LARGE SCALE GENOMIC DNA]</scope>
    <source>
        <strain evidence="4">CGMCC 1.3601</strain>
    </source>
</reference>
<proteinExistence type="predicted"/>
<evidence type="ECO:0000313" key="3">
    <source>
        <dbReference type="EMBL" id="GGI69526.1"/>
    </source>
</evidence>
<feature type="domain" description="SLH" evidence="2">
    <location>
        <begin position="327"/>
        <end position="390"/>
    </location>
</feature>
<evidence type="ECO:0000256" key="1">
    <source>
        <dbReference type="SAM" id="SignalP"/>
    </source>
</evidence>
<dbReference type="InterPro" id="IPR051465">
    <property type="entry name" value="Cell_Envelope_Struct_Comp"/>
</dbReference>
<dbReference type="SUPFAM" id="SSF49452">
    <property type="entry name" value="Starch-binding domain-like"/>
    <property type="match status" value="2"/>
</dbReference>
<dbReference type="InterPro" id="IPR001119">
    <property type="entry name" value="SLH_dom"/>
</dbReference>
<dbReference type="SUPFAM" id="SSF49478">
    <property type="entry name" value="Cna protein B-type domain"/>
    <property type="match status" value="1"/>
</dbReference>
<dbReference type="PANTHER" id="PTHR43308:SF5">
    <property type="entry name" value="S-LAYER PROTEIN _ PEPTIDOGLYCAN ENDO-BETA-N-ACETYLGLUCOSAMINIDASE"/>
    <property type="match status" value="1"/>
</dbReference>
<dbReference type="Gene3D" id="2.60.40.1120">
    <property type="entry name" value="Carboxypeptidase-like, regulatory domain"/>
    <property type="match status" value="2"/>
</dbReference>
<name>A0ABQ2CA18_9MICC</name>
<dbReference type="PANTHER" id="PTHR43308">
    <property type="entry name" value="OUTER MEMBRANE PROTEIN ALPHA-RELATED"/>
    <property type="match status" value="1"/>
</dbReference>
<dbReference type="InterPro" id="IPR013784">
    <property type="entry name" value="Carb-bd-like_fold"/>
</dbReference>
<dbReference type="Pfam" id="PF13620">
    <property type="entry name" value="CarboxypepD_reg"/>
    <property type="match status" value="1"/>
</dbReference>
<dbReference type="PROSITE" id="PS51272">
    <property type="entry name" value="SLH"/>
    <property type="match status" value="3"/>
</dbReference>
<dbReference type="Proteomes" id="UP000658754">
    <property type="component" value="Unassembled WGS sequence"/>
</dbReference>
<organism evidence="3 4">
    <name type="scientific">Pseudarthrobacter scleromae</name>
    <dbReference type="NCBI Taxonomy" id="158897"/>
    <lineage>
        <taxon>Bacteria</taxon>
        <taxon>Bacillati</taxon>
        <taxon>Actinomycetota</taxon>
        <taxon>Actinomycetes</taxon>
        <taxon>Micrococcales</taxon>
        <taxon>Micrococcaceae</taxon>
        <taxon>Pseudarthrobacter</taxon>
    </lineage>
</organism>
<keyword evidence="4" id="KW-1185">Reference proteome</keyword>
<dbReference type="EMBL" id="BMKV01000001">
    <property type="protein sequence ID" value="GGI69526.1"/>
    <property type="molecule type" value="Genomic_DNA"/>
</dbReference>
<dbReference type="Pfam" id="PF00395">
    <property type="entry name" value="SLH"/>
    <property type="match status" value="3"/>
</dbReference>
<feature type="domain" description="SLH" evidence="2">
    <location>
        <begin position="453"/>
        <end position="516"/>
    </location>
</feature>
<sequence>MLRNWASHGLKRVLPALILAVTMSLFGAPAQAEAEGTGSISGTVTTSAGISVNWLPVTVIGATDGEHWGWTRTAADGSYKVTGLPAGSYVVRVSGVSSGGHDTWYGGITRELATPVQLASAQDAIGIDIELPLGGTISGKVTVPGGFTFDKITVHSYRLESNQNGPFAWVDAQGNYLIKGLAPGTYTLYFYPQNPDLQPVDYGREPSKLPTPFTISGPEAVTGIDAYLPKASVIEGTLTLPDGATMDGVRVTARSLDNNLVGHGTVGPGSSYRITALLPGSYRIKVSAGASGMVDQWFTDGSSAGSATSVSVGSEETTRGINMSLKVAPAFFDVADGLQFSEDIRWLAARGVTEGFPDNTYKPLETIHRDAMAAFLYRAAGRPEFVPPAQSPFHDVSPNTAFYKEITWFHAAGITRGYEDGTFRPQNAVNRDAMAAFLRRYSNNVSCIRPREEVPVFTDNPATAQFAEDIAWMSCFGISTGFPDGTYRPTEPVRRDAMAAFLKRWSEKAVHASGLS</sequence>
<protein>
    <recommendedName>
        <fullName evidence="2">SLH domain-containing protein</fullName>
    </recommendedName>
</protein>
<comment type="caution">
    <text evidence="3">The sequence shown here is derived from an EMBL/GenBank/DDBJ whole genome shotgun (WGS) entry which is preliminary data.</text>
</comment>
<feature type="signal peptide" evidence="1">
    <location>
        <begin position="1"/>
        <end position="34"/>
    </location>
</feature>
<feature type="domain" description="SLH" evidence="2">
    <location>
        <begin position="392"/>
        <end position="452"/>
    </location>
</feature>
<evidence type="ECO:0000259" key="2">
    <source>
        <dbReference type="PROSITE" id="PS51272"/>
    </source>
</evidence>
<feature type="chain" id="PRO_5045986134" description="SLH domain-containing protein" evidence="1">
    <location>
        <begin position="35"/>
        <end position="516"/>
    </location>
</feature>
<gene>
    <name evidence="3" type="ORF">GCM10007175_02780</name>
</gene>
<evidence type="ECO:0000313" key="4">
    <source>
        <dbReference type="Proteomes" id="UP000658754"/>
    </source>
</evidence>
<accession>A0ABQ2CA18</accession>